<comment type="caution">
    <text evidence="2">The sequence shown here is derived from an EMBL/GenBank/DDBJ whole genome shotgun (WGS) entry which is preliminary data.</text>
</comment>
<feature type="compositionally biased region" description="Polar residues" evidence="1">
    <location>
        <begin position="97"/>
        <end position="113"/>
    </location>
</feature>
<name>A0A286UKL5_9AGAM</name>
<evidence type="ECO:0000256" key="1">
    <source>
        <dbReference type="SAM" id="MobiDB-lite"/>
    </source>
</evidence>
<sequence>MDENIDSNYEDNVFSHVAAKICGLVSDYLGNEKIGEPVKKCLRGKKIPSREKKAKRSSNKAFKWSNSYKVGEKLPTSLHALYDNDLYPSQIAEETATGRSRSNTPRGATSTKGRSAAILAGPSQRSPLPSPTEWRLPHSVWEDQPPLGDNFRLSSNINEAITTSQGGYLLDPSNDVEQTTLSKPLHPERKESFNPINCYDGYDPSYQSSNNENFFKPIYPHQHNKEQIDSSYPLYIPQDGEFNSMFGIFS</sequence>
<evidence type="ECO:0000313" key="2">
    <source>
        <dbReference type="EMBL" id="PAV20147.1"/>
    </source>
</evidence>
<dbReference type="EMBL" id="NBII01000004">
    <property type="protein sequence ID" value="PAV20147.1"/>
    <property type="molecule type" value="Genomic_DNA"/>
</dbReference>
<dbReference type="AlphaFoldDB" id="A0A286UKL5"/>
<proteinExistence type="predicted"/>
<organism evidence="2 3">
    <name type="scientific">Pyrrhoderma noxium</name>
    <dbReference type="NCBI Taxonomy" id="2282107"/>
    <lineage>
        <taxon>Eukaryota</taxon>
        <taxon>Fungi</taxon>
        <taxon>Dikarya</taxon>
        <taxon>Basidiomycota</taxon>
        <taxon>Agaricomycotina</taxon>
        <taxon>Agaricomycetes</taxon>
        <taxon>Hymenochaetales</taxon>
        <taxon>Hymenochaetaceae</taxon>
        <taxon>Pyrrhoderma</taxon>
    </lineage>
</organism>
<reference evidence="2 3" key="1">
    <citation type="journal article" date="2017" name="Mol. Ecol.">
        <title>Comparative and population genomic landscape of Phellinus noxius: A hypervariable fungus causing root rot in trees.</title>
        <authorList>
            <person name="Chung C.L."/>
            <person name="Lee T.J."/>
            <person name="Akiba M."/>
            <person name="Lee H.H."/>
            <person name="Kuo T.H."/>
            <person name="Liu D."/>
            <person name="Ke H.M."/>
            <person name="Yokoi T."/>
            <person name="Roa M.B."/>
            <person name="Lu M.J."/>
            <person name="Chang Y.Y."/>
            <person name="Ann P.J."/>
            <person name="Tsai J.N."/>
            <person name="Chen C.Y."/>
            <person name="Tzean S.S."/>
            <person name="Ota Y."/>
            <person name="Hattori T."/>
            <person name="Sahashi N."/>
            <person name="Liou R.F."/>
            <person name="Kikuchi T."/>
            <person name="Tsai I.J."/>
        </authorList>
    </citation>
    <scope>NUCLEOTIDE SEQUENCE [LARGE SCALE GENOMIC DNA]</scope>
    <source>
        <strain evidence="2 3">FFPRI411160</strain>
    </source>
</reference>
<evidence type="ECO:0000313" key="3">
    <source>
        <dbReference type="Proteomes" id="UP000217199"/>
    </source>
</evidence>
<keyword evidence="3" id="KW-1185">Reference proteome</keyword>
<protein>
    <submittedName>
        <fullName evidence="2">Uncharacterized protein</fullName>
    </submittedName>
</protein>
<feature type="region of interest" description="Disordered" evidence="1">
    <location>
        <begin position="93"/>
        <end position="131"/>
    </location>
</feature>
<dbReference type="InParanoid" id="A0A286UKL5"/>
<dbReference type="Proteomes" id="UP000217199">
    <property type="component" value="Unassembled WGS sequence"/>
</dbReference>
<accession>A0A286UKL5</accession>
<gene>
    <name evidence="2" type="ORF">PNOK_0508100</name>
</gene>